<organism evidence="2 3">
    <name type="scientific">Fomitopsis schrenkii</name>
    <name type="common">Brown rot fungus</name>
    <dbReference type="NCBI Taxonomy" id="2126942"/>
    <lineage>
        <taxon>Eukaryota</taxon>
        <taxon>Fungi</taxon>
        <taxon>Dikarya</taxon>
        <taxon>Basidiomycota</taxon>
        <taxon>Agaricomycotina</taxon>
        <taxon>Agaricomycetes</taxon>
        <taxon>Polyporales</taxon>
        <taxon>Fomitopsis</taxon>
    </lineage>
</organism>
<dbReference type="InParanoid" id="S8F6D8"/>
<evidence type="ECO:0000313" key="3">
    <source>
        <dbReference type="Proteomes" id="UP000015241"/>
    </source>
</evidence>
<evidence type="ECO:0000256" key="1">
    <source>
        <dbReference type="SAM" id="SignalP"/>
    </source>
</evidence>
<dbReference type="Proteomes" id="UP000015241">
    <property type="component" value="Unassembled WGS sequence"/>
</dbReference>
<gene>
    <name evidence="2" type="ORF">FOMPIDRAFT_1052605</name>
</gene>
<proteinExistence type="predicted"/>
<dbReference type="HOGENOM" id="CLU_1525187_0_0_1"/>
<dbReference type="EMBL" id="KE504178">
    <property type="protein sequence ID" value="EPS97185.1"/>
    <property type="molecule type" value="Genomic_DNA"/>
</dbReference>
<evidence type="ECO:0008006" key="4">
    <source>
        <dbReference type="Google" id="ProtNLM"/>
    </source>
</evidence>
<keyword evidence="3" id="KW-1185">Reference proteome</keyword>
<evidence type="ECO:0000313" key="2">
    <source>
        <dbReference type="EMBL" id="EPS97185.1"/>
    </source>
</evidence>
<protein>
    <recommendedName>
        <fullName evidence="4">F-box domain-containing protein</fullName>
    </recommendedName>
</protein>
<feature type="signal peptide" evidence="1">
    <location>
        <begin position="1"/>
        <end position="19"/>
    </location>
</feature>
<keyword evidence="1" id="KW-0732">Signal</keyword>
<reference evidence="2 3" key="1">
    <citation type="journal article" date="2012" name="Science">
        <title>The Paleozoic origin of enzymatic lignin decomposition reconstructed from 31 fungal genomes.</title>
        <authorList>
            <person name="Floudas D."/>
            <person name="Binder M."/>
            <person name="Riley R."/>
            <person name="Barry K."/>
            <person name="Blanchette R.A."/>
            <person name="Henrissat B."/>
            <person name="Martinez A.T."/>
            <person name="Otillar R."/>
            <person name="Spatafora J.W."/>
            <person name="Yadav J.S."/>
            <person name="Aerts A."/>
            <person name="Benoit I."/>
            <person name="Boyd A."/>
            <person name="Carlson A."/>
            <person name="Copeland A."/>
            <person name="Coutinho P.M."/>
            <person name="de Vries R.P."/>
            <person name="Ferreira P."/>
            <person name="Findley K."/>
            <person name="Foster B."/>
            <person name="Gaskell J."/>
            <person name="Glotzer D."/>
            <person name="Gorecki P."/>
            <person name="Heitman J."/>
            <person name="Hesse C."/>
            <person name="Hori C."/>
            <person name="Igarashi K."/>
            <person name="Jurgens J.A."/>
            <person name="Kallen N."/>
            <person name="Kersten P."/>
            <person name="Kohler A."/>
            <person name="Kuees U."/>
            <person name="Kumar T.K.A."/>
            <person name="Kuo A."/>
            <person name="LaButti K."/>
            <person name="Larrondo L.F."/>
            <person name="Lindquist E."/>
            <person name="Ling A."/>
            <person name="Lombard V."/>
            <person name="Lucas S."/>
            <person name="Lundell T."/>
            <person name="Martin R."/>
            <person name="McLaughlin D.J."/>
            <person name="Morgenstern I."/>
            <person name="Morin E."/>
            <person name="Murat C."/>
            <person name="Nagy L.G."/>
            <person name="Nolan M."/>
            <person name="Ohm R.A."/>
            <person name="Patyshakuliyeva A."/>
            <person name="Rokas A."/>
            <person name="Ruiz-Duenas F.J."/>
            <person name="Sabat G."/>
            <person name="Salamov A."/>
            <person name="Samejima M."/>
            <person name="Schmutz J."/>
            <person name="Slot J.C."/>
            <person name="St John F."/>
            <person name="Stenlid J."/>
            <person name="Sun H."/>
            <person name="Sun S."/>
            <person name="Syed K."/>
            <person name="Tsang A."/>
            <person name="Wiebenga A."/>
            <person name="Young D."/>
            <person name="Pisabarro A."/>
            <person name="Eastwood D.C."/>
            <person name="Martin F."/>
            <person name="Cullen D."/>
            <person name="Grigoriev I.V."/>
            <person name="Hibbett D.S."/>
        </authorList>
    </citation>
    <scope>NUCLEOTIDE SEQUENCE</scope>
    <source>
        <strain evidence="3">FP-58527</strain>
    </source>
</reference>
<accession>S8F6D8</accession>
<sequence length="176" mass="20179">MRHILVLAIPLHLSHLTSLTLSDIRISMDRHRSHLTEPHDVINLLESCTSIEMFTYMSGYSWRMRAPPEVDESRIVELRSIKRLCMCGTLSMTSGVMAHLSLPDNARIRLKVTDLEWDLDEDPRRPMLQAVLPVNATKYLPSLQHLRHVAVSASPLREVVIYAESERADLFEINLL</sequence>
<dbReference type="AlphaFoldDB" id="S8F6D8"/>
<name>S8F6D8_FOMSC</name>
<feature type="chain" id="PRO_5004551271" description="F-box domain-containing protein" evidence="1">
    <location>
        <begin position="20"/>
        <end position="176"/>
    </location>
</feature>